<name>A0A7W9NF79_9PSEU</name>
<comment type="caution">
    <text evidence="1">The sequence shown here is derived from an EMBL/GenBank/DDBJ whole genome shotgun (WGS) entry which is preliminary data.</text>
</comment>
<dbReference type="AlphaFoldDB" id="A0A7W9NF79"/>
<reference evidence="1 2" key="1">
    <citation type="submission" date="2020-08" db="EMBL/GenBank/DDBJ databases">
        <title>Sequencing the genomes of 1000 actinobacteria strains.</title>
        <authorList>
            <person name="Klenk H.-P."/>
        </authorList>
    </citation>
    <scope>NUCLEOTIDE SEQUENCE [LARGE SCALE GENOMIC DNA]</scope>
    <source>
        <strain evidence="1 2">DSM 43851</strain>
    </source>
</reference>
<dbReference type="Proteomes" id="UP000585638">
    <property type="component" value="Unassembled WGS sequence"/>
</dbReference>
<gene>
    <name evidence="1" type="ORF">BJ998_001440</name>
</gene>
<accession>A0A7W9NF79</accession>
<dbReference type="RefSeq" id="WP_281392804.1">
    <property type="nucleotide sequence ID" value="NZ_BAAAWY010000065.1"/>
</dbReference>
<protein>
    <submittedName>
        <fullName evidence="1">Uncharacterized protein</fullName>
    </submittedName>
</protein>
<keyword evidence="2" id="KW-1185">Reference proteome</keyword>
<evidence type="ECO:0000313" key="1">
    <source>
        <dbReference type="EMBL" id="MBB5890244.1"/>
    </source>
</evidence>
<proteinExistence type="predicted"/>
<organism evidence="1 2">
    <name type="scientific">Kutzneria kofuensis</name>
    <dbReference type="NCBI Taxonomy" id="103725"/>
    <lineage>
        <taxon>Bacteria</taxon>
        <taxon>Bacillati</taxon>
        <taxon>Actinomycetota</taxon>
        <taxon>Actinomycetes</taxon>
        <taxon>Pseudonocardiales</taxon>
        <taxon>Pseudonocardiaceae</taxon>
        <taxon>Kutzneria</taxon>
    </lineage>
</organism>
<sequence>MPRRSWVDAKFTPIASARSRTMPGPGSGIGSSSIWSTCGGPYWW</sequence>
<evidence type="ECO:0000313" key="2">
    <source>
        <dbReference type="Proteomes" id="UP000585638"/>
    </source>
</evidence>
<dbReference type="EMBL" id="JACHIR010000001">
    <property type="protein sequence ID" value="MBB5890244.1"/>
    <property type="molecule type" value="Genomic_DNA"/>
</dbReference>